<dbReference type="AlphaFoldDB" id="A0A1G9DE88"/>
<dbReference type="PANTHER" id="PTHR43861:SF1">
    <property type="entry name" value="TRANS-ACONITATE 2-METHYLTRANSFERASE"/>
    <property type="match status" value="1"/>
</dbReference>
<dbReference type="Pfam" id="PF13649">
    <property type="entry name" value="Methyltransf_25"/>
    <property type="match status" value="1"/>
</dbReference>
<dbReference type="InterPro" id="IPR029063">
    <property type="entry name" value="SAM-dependent_MTases_sf"/>
</dbReference>
<keyword evidence="6" id="KW-1185">Reference proteome</keyword>
<evidence type="ECO:0000259" key="4">
    <source>
        <dbReference type="Pfam" id="PF13649"/>
    </source>
</evidence>
<dbReference type="InterPro" id="IPR041698">
    <property type="entry name" value="Methyltransf_25"/>
</dbReference>
<keyword evidence="2 5" id="KW-0808">Transferase</keyword>
<proteinExistence type="predicted"/>
<organism evidence="5 6">
    <name type="scientific">Actinopolyspora mzabensis</name>
    <dbReference type="NCBI Taxonomy" id="995066"/>
    <lineage>
        <taxon>Bacteria</taxon>
        <taxon>Bacillati</taxon>
        <taxon>Actinomycetota</taxon>
        <taxon>Actinomycetes</taxon>
        <taxon>Actinopolysporales</taxon>
        <taxon>Actinopolysporaceae</taxon>
        <taxon>Actinopolyspora</taxon>
    </lineage>
</organism>
<evidence type="ECO:0000256" key="2">
    <source>
        <dbReference type="ARBA" id="ARBA00022679"/>
    </source>
</evidence>
<feature type="region of interest" description="Disordered" evidence="3">
    <location>
        <begin position="47"/>
        <end position="71"/>
    </location>
</feature>
<name>A0A1G9DE88_ACTMZ</name>
<dbReference type="Proteomes" id="UP000199213">
    <property type="component" value="Unassembled WGS sequence"/>
</dbReference>
<feature type="region of interest" description="Disordered" evidence="3">
    <location>
        <begin position="1"/>
        <end position="27"/>
    </location>
</feature>
<feature type="domain" description="Methyltransferase" evidence="4">
    <location>
        <begin position="104"/>
        <end position="200"/>
    </location>
</feature>
<evidence type="ECO:0000313" key="6">
    <source>
        <dbReference type="Proteomes" id="UP000199213"/>
    </source>
</evidence>
<dbReference type="CDD" id="cd02440">
    <property type="entry name" value="AdoMet_MTases"/>
    <property type="match status" value="1"/>
</dbReference>
<evidence type="ECO:0000256" key="3">
    <source>
        <dbReference type="SAM" id="MobiDB-lite"/>
    </source>
</evidence>
<dbReference type="EMBL" id="FNFM01000010">
    <property type="protein sequence ID" value="SDK62147.1"/>
    <property type="molecule type" value="Genomic_DNA"/>
</dbReference>
<dbReference type="SUPFAM" id="SSF53335">
    <property type="entry name" value="S-adenosyl-L-methionine-dependent methyltransferases"/>
    <property type="match status" value="1"/>
</dbReference>
<reference evidence="6" key="1">
    <citation type="submission" date="2016-10" db="EMBL/GenBank/DDBJ databases">
        <authorList>
            <person name="Varghese N."/>
            <person name="Submissions S."/>
        </authorList>
    </citation>
    <scope>NUCLEOTIDE SEQUENCE [LARGE SCALE GENOMIC DNA]</scope>
    <source>
        <strain evidence="6">DSM 45460</strain>
    </source>
</reference>
<keyword evidence="1 5" id="KW-0489">Methyltransferase</keyword>
<dbReference type="GO" id="GO:0032259">
    <property type="term" value="P:methylation"/>
    <property type="evidence" value="ECO:0007669"/>
    <property type="project" value="UniProtKB-KW"/>
</dbReference>
<feature type="compositionally biased region" description="Basic and acidic residues" evidence="3">
    <location>
        <begin position="59"/>
        <end position="71"/>
    </location>
</feature>
<gene>
    <name evidence="5" type="ORF">SAMN04487820_11034</name>
</gene>
<protein>
    <submittedName>
        <fullName evidence="5">Methyltransferase domain-containing protein</fullName>
    </submittedName>
</protein>
<dbReference type="Gene3D" id="3.40.50.150">
    <property type="entry name" value="Vaccinia Virus protein VP39"/>
    <property type="match status" value="1"/>
</dbReference>
<evidence type="ECO:0000313" key="5">
    <source>
        <dbReference type="EMBL" id="SDK62147.1"/>
    </source>
</evidence>
<sequence length="337" mass="36817">MPSSVGEVLAPREPRAREGTAFGNETPRHQRALRHLLNWQIYVPNKHGSSSVGPMSHTHQTEAHHDHQHDRDQAEILELDAEVLAEHIESIAAWLPVTAPPREIVDLGCGTGTGTFALLDHFPEAHVTAVDSSPGHLQRLREKAQAAGLAERVRTVRADLDAAWPELGTPDLVWASASMHHMVDPDRALRRINEILAPGGLLAVVELAGFPRFLPENAPEERPGLEERCHAAKERFHAEHVPHRGADWGPKLTAAGFTVAGERGITVDIEGSRDEAVGRYALGSLRRLRGGVAETLAAEDLSALDRLLDTEGPDSILRRDDLAVRTERTVWAARSGS</sequence>
<dbReference type="GO" id="GO:0008168">
    <property type="term" value="F:methyltransferase activity"/>
    <property type="evidence" value="ECO:0007669"/>
    <property type="project" value="UniProtKB-KW"/>
</dbReference>
<dbReference type="PANTHER" id="PTHR43861">
    <property type="entry name" value="TRANS-ACONITATE 2-METHYLTRANSFERASE-RELATED"/>
    <property type="match status" value="1"/>
</dbReference>
<evidence type="ECO:0000256" key="1">
    <source>
        <dbReference type="ARBA" id="ARBA00022603"/>
    </source>
</evidence>
<accession>A0A1G9DE88</accession>